<accession>A0ABP5UPV4</accession>
<feature type="region of interest" description="Disordered" evidence="1">
    <location>
        <begin position="216"/>
        <end position="298"/>
    </location>
</feature>
<sequence length="493" mass="51382">MGTTRTGGDEGEAVEAADETAGFAALLRELKDRSGLSYGALARRLHISTSTLHRYCRGEAVPLEYTPVERFARACRATPEELAELHRRWRLADEERGRRARPSAPPVLRETAPEENAPEENAPGKTAPGEPARTEPARAEPAAEGTGPAAAPESPERTPAPEPIPEPGPEPGPPAAPARAADGGPPRRGLLRGGRRTALLAGVSVVLVAGAAALAVQPLTGDVETASKRPAATATGDGRSDGPGPERTDRPASPSASRTGGANPSPSPSGSGGGDGPARDGGRPEPSATGAPGGVPLTVSVRPYAWESPCSQHYLVDESPSRLSPPPFAPEAPGWVAANGAVSADSQYVELTVQGTGEETVVLKDLHVRVADRKAPLAWNKYATGVGCGGEVSTQHFAVDLDAGRPDAVPGPGQRDFPYKVSEDDPEVFYVTASTDAHDVSWYLELEWSSGDRRGTLRVDDRGTPFRTSSAEGRPTYAYPLGSDGWAEEPAGE</sequence>
<feature type="region of interest" description="Disordered" evidence="1">
    <location>
        <begin position="94"/>
        <end position="192"/>
    </location>
</feature>
<feature type="compositionally biased region" description="Low complexity" evidence="1">
    <location>
        <begin position="139"/>
        <end position="153"/>
    </location>
</feature>
<organism evidence="4 5">
    <name type="scientific">Streptomyces glaucosporus</name>
    <dbReference type="NCBI Taxonomy" id="284044"/>
    <lineage>
        <taxon>Bacteria</taxon>
        <taxon>Bacillati</taxon>
        <taxon>Actinomycetota</taxon>
        <taxon>Actinomycetes</taxon>
        <taxon>Kitasatosporales</taxon>
        <taxon>Streptomycetaceae</taxon>
        <taxon>Streptomyces</taxon>
    </lineage>
</organism>
<evidence type="ECO:0000313" key="4">
    <source>
        <dbReference type="EMBL" id="GAA2384874.1"/>
    </source>
</evidence>
<dbReference type="CDD" id="cd00093">
    <property type="entry name" value="HTH_XRE"/>
    <property type="match status" value="1"/>
</dbReference>
<dbReference type="InterPro" id="IPR010982">
    <property type="entry name" value="Lambda_DNA-bd_dom_sf"/>
</dbReference>
<dbReference type="Gene3D" id="1.10.260.40">
    <property type="entry name" value="lambda repressor-like DNA-binding domains"/>
    <property type="match status" value="1"/>
</dbReference>
<comment type="caution">
    <text evidence="4">The sequence shown here is derived from an EMBL/GenBank/DDBJ whole genome shotgun (WGS) entry which is preliminary data.</text>
</comment>
<dbReference type="EMBL" id="BAAATJ010000001">
    <property type="protein sequence ID" value="GAA2384874.1"/>
    <property type="molecule type" value="Genomic_DNA"/>
</dbReference>
<feature type="compositionally biased region" description="Low complexity" evidence="1">
    <location>
        <begin position="119"/>
        <end position="131"/>
    </location>
</feature>
<keyword evidence="2" id="KW-0812">Transmembrane</keyword>
<feature type="compositionally biased region" description="Pro residues" evidence="1">
    <location>
        <begin position="158"/>
        <end position="176"/>
    </location>
</feature>
<dbReference type="InterPro" id="IPR001387">
    <property type="entry name" value="Cro/C1-type_HTH"/>
</dbReference>
<dbReference type="Pfam" id="PF13560">
    <property type="entry name" value="HTH_31"/>
    <property type="match status" value="1"/>
</dbReference>
<reference evidence="5" key="1">
    <citation type="journal article" date="2019" name="Int. J. Syst. Evol. Microbiol.">
        <title>The Global Catalogue of Microorganisms (GCM) 10K type strain sequencing project: providing services to taxonomists for standard genome sequencing and annotation.</title>
        <authorList>
            <consortium name="The Broad Institute Genomics Platform"/>
            <consortium name="The Broad Institute Genome Sequencing Center for Infectious Disease"/>
            <person name="Wu L."/>
            <person name="Ma J."/>
        </authorList>
    </citation>
    <scope>NUCLEOTIDE SEQUENCE [LARGE SCALE GENOMIC DNA]</scope>
    <source>
        <strain evidence="5">JCM 6921</strain>
    </source>
</reference>
<feature type="region of interest" description="Disordered" evidence="1">
    <location>
        <begin position="454"/>
        <end position="493"/>
    </location>
</feature>
<proteinExistence type="predicted"/>
<dbReference type="Proteomes" id="UP001500058">
    <property type="component" value="Unassembled WGS sequence"/>
</dbReference>
<gene>
    <name evidence="4" type="ORF">GCM10010420_04040</name>
</gene>
<feature type="compositionally biased region" description="Basic and acidic residues" evidence="1">
    <location>
        <begin position="238"/>
        <end position="250"/>
    </location>
</feature>
<keyword evidence="2" id="KW-0472">Membrane</keyword>
<feature type="compositionally biased region" description="Low complexity" evidence="1">
    <location>
        <begin position="177"/>
        <end position="188"/>
    </location>
</feature>
<keyword evidence="2" id="KW-1133">Transmembrane helix</keyword>
<feature type="compositionally biased region" description="Basic and acidic residues" evidence="1">
    <location>
        <begin position="454"/>
        <end position="464"/>
    </location>
</feature>
<dbReference type="PROSITE" id="PS50943">
    <property type="entry name" value="HTH_CROC1"/>
    <property type="match status" value="1"/>
</dbReference>
<protein>
    <recommendedName>
        <fullName evidence="3">HTH cro/C1-type domain-containing protein</fullName>
    </recommendedName>
</protein>
<dbReference type="SMART" id="SM00530">
    <property type="entry name" value="HTH_XRE"/>
    <property type="match status" value="1"/>
</dbReference>
<dbReference type="SUPFAM" id="SSF47413">
    <property type="entry name" value="lambda repressor-like DNA-binding domains"/>
    <property type="match status" value="1"/>
</dbReference>
<evidence type="ECO:0000313" key="5">
    <source>
        <dbReference type="Proteomes" id="UP001500058"/>
    </source>
</evidence>
<feature type="transmembrane region" description="Helical" evidence="2">
    <location>
        <begin position="197"/>
        <end position="216"/>
    </location>
</feature>
<evidence type="ECO:0000256" key="2">
    <source>
        <dbReference type="SAM" id="Phobius"/>
    </source>
</evidence>
<name>A0ABP5UPV4_9ACTN</name>
<evidence type="ECO:0000256" key="1">
    <source>
        <dbReference type="SAM" id="MobiDB-lite"/>
    </source>
</evidence>
<evidence type="ECO:0000259" key="3">
    <source>
        <dbReference type="PROSITE" id="PS50943"/>
    </source>
</evidence>
<dbReference type="RefSeq" id="WP_344629019.1">
    <property type="nucleotide sequence ID" value="NZ_BAAATJ010000001.1"/>
</dbReference>
<feature type="domain" description="HTH cro/C1-type" evidence="3">
    <location>
        <begin position="27"/>
        <end position="82"/>
    </location>
</feature>
<keyword evidence="5" id="KW-1185">Reference proteome</keyword>